<keyword evidence="2" id="KW-0449">Lipoprotein</keyword>
<accession>A1ZTI1</accession>
<evidence type="ECO:0000313" key="2">
    <source>
        <dbReference type="EMBL" id="EAY26241.1"/>
    </source>
</evidence>
<keyword evidence="3" id="KW-1185">Reference proteome</keyword>
<sequence length="163" mass="18876">MKNLNKTLMMVLLSLVTFSCNQEENIKPTKINQQTPSIFGNIPYKGPYTWRSTTSTARWDKEKTVSLRNASDMKVALYQIKAFSTQGNNQNGNYNTSSISLYVKYKGSSSYTFVAYHKPIYNDPKYPKLKSVTFSDFPNIKNIESVKFTFRNLYQVKCSIWRD</sequence>
<protein>
    <submittedName>
        <fullName evidence="2">Lipoprotein, putative</fullName>
    </submittedName>
</protein>
<dbReference type="AlphaFoldDB" id="A1ZTI1"/>
<dbReference type="EMBL" id="AAWS01000036">
    <property type="protein sequence ID" value="EAY26241.1"/>
    <property type="molecule type" value="Genomic_DNA"/>
</dbReference>
<reference evidence="2 3" key="1">
    <citation type="submission" date="2007-01" db="EMBL/GenBank/DDBJ databases">
        <authorList>
            <person name="Haygood M."/>
            <person name="Podell S."/>
            <person name="Anderson C."/>
            <person name="Hopkinson B."/>
            <person name="Roe K."/>
            <person name="Barbeau K."/>
            <person name="Gaasterland T."/>
            <person name="Ferriera S."/>
            <person name="Johnson J."/>
            <person name="Kravitz S."/>
            <person name="Beeson K."/>
            <person name="Sutton G."/>
            <person name="Rogers Y.-H."/>
            <person name="Friedman R."/>
            <person name="Frazier M."/>
            <person name="Venter J.C."/>
        </authorList>
    </citation>
    <scope>NUCLEOTIDE SEQUENCE [LARGE SCALE GENOMIC DNA]</scope>
    <source>
        <strain evidence="2 3">ATCC 23134</strain>
    </source>
</reference>
<dbReference type="RefSeq" id="WP_002701229.1">
    <property type="nucleotide sequence ID" value="NZ_AAWS01000036.1"/>
</dbReference>
<evidence type="ECO:0000313" key="3">
    <source>
        <dbReference type="Proteomes" id="UP000004095"/>
    </source>
</evidence>
<dbReference type="Proteomes" id="UP000004095">
    <property type="component" value="Unassembled WGS sequence"/>
</dbReference>
<proteinExistence type="predicted"/>
<name>A1ZTI1_MICM2</name>
<evidence type="ECO:0000256" key="1">
    <source>
        <dbReference type="SAM" id="SignalP"/>
    </source>
</evidence>
<comment type="caution">
    <text evidence="2">The sequence shown here is derived from an EMBL/GenBank/DDBJ whole genome shotgun (WGS) entry which is preliminary data.</text>
</comment>
<dbReference type="PROSITE" id="PS51257">
    <property type="entry name" value="PROKAR_LIPOPROTEIN"/>
    <property type="match status" value="1"/>
</dbReference>
<feature type="chain" id="PRO_5002641895" evidence="1">
    <location>
        <begin position="23"/>
        <end position="163"/>
    </location>
</feature>
<gene>
    <name evidence="2" type="ORF">M23134_01562</name>
</gene>
<keyword evidence="1" id="KW-0732">Signal</keyword>
<feature type="signal peptide" evidence="1">
    <location>
        <begin position="1"/>
        <end position="22"/>
    </location>
</feature>
<organism evidence="2 3">
    <name type="scientific">Microscilla marina ATCC 23134</name>
    <dbReference type="NCBI Taxonomy" id="313606"/>
    <lineage>
        <taxon>Bacteria</taxon>
        <taxon>Pseudomonadati</taxon>
        <taxon>Bacteroidota</taxon>
        <taxon>Cytophagia</taxon>
        <taxon>Cytophagales</taxon>
        <taxon>Microscillaceae</taxon>
        <taxon>Microscilla</taxon>
    </lineage>
</organism>